<organism evidence="1">
    <name type="scientific">uncultured Caudovirales phage</name>
    <dbReference type="NCBI Taxonomy" id="2100421"/>
    <lineage>
        <taxon>Viruses</taxon>
        <taxon>Duplodnaviria</taxon>
        <taxon>Heunggongvirae</taxon>
        <taxon>Uroviricota</taxon>
        <taxon>Caudoviricetes</taxon>
        <taxon>Peduoviridae</taxon>
        <taxon>Maltschvirus</taxon>
        <taxon>Maltschvirus maltsch</taxon>
    </lineage>
</organism>
<gene>
    <name evidence="1" type="ORF">UFOVP831_15</name>
</gene>
<accession>A0A6J5NYV3</accession>
<name>A0A6J5NYV3_9CAUD</name>
<protein>
    <submittedName>
        <fullName evidence="1">Uncharacterized protein</fullName>
    </submittedName>
</protein>
<reference evidence="1" key="1">
    <citation type="submission" date="2020-04" db="EMBL/GenBank/DDBJ databases">
        <authorList>
            <person name="Chiriac C."/>
            <person name="Salcher M."/>
            <person name="Ghai R."/>
            <person name="Kavagutti S V."/>
        </authorList>
    </citation>
    <scope>NUCLEOTIDE SEQUENCE</scope>
</reference>
<evidence type="ECO:0000313" key="1">
    <source>
        <dbReference type="EMBL" id="CAB4164243.1"/>
    </source>
</evidence>
<sequence length="82" mass="9626">MKNKIIFYSISFLLALCIKPVVGFMNEARDCKFELENFKQAEINNKKIITNNKIYVKKIKENLSDGDINYRLQLLKQINPSE</sequence>
<dbReference type="EMBL" id="LR796760">
    <property type="protein sequence ID" value="CAB4164243.1"/>
    <property type="molecule type" value="Genomic_DNA"/>
</dbReference>
<proteinExistence type="predicted"/>